<dbReference type="Pfam" id="PF08242">
    <property type="entry name" value="Methyltransf_12"/>
    <property type="match status" value="1"/>
</dbReference>
<gene>
    <name evidence="2" type="ORF">RJ45_08800</name>
</gene>
<organism evidence="2 3">
    <name type="scientific">Photobacterium gaetbulicola</name>
    <dbReference type="NCBI Taxonomy" id="1295392"/>
    <lineage>
        <taxon>Bacteria</taxon>
        <taxon>Pseudomonadati</taxon>
        <taxon>Pseudomonadota</taxon>
        <taxon>Gammaproteobacteria</taxon>
        <taxon>Vibrionales</taxon>
        <taxon>Vibrionaceae</taxon>
        <taxon>Photobacterium</taxon>
    </lineage>
</organism>
<evidence type="ECO:0000313" key="2">
    <source>
        <dbReference type="EMBL" id="KHT63999.1"/>
    </source>
</evidence>
<dbReference type="Gene3D" id="3.40.50.150">
    <property type="entry name" value="Vaccinia Virus protein VP39"/>
    <property type="match status" value="1"/>
</dbReference>
<dbReference type="InterPro" id="IPR013217">
    <property type="entry name" value="Methyltransf_12"/>
</dbReference>
<dbReference type="InterPro" id="IPR029063">
    <property type="entry name" value="SAM-dependent_MTases_sf"/>
</dbReference>
<name>A0A0B9G5U4_9GAMM</name>
<evidence type="ECO:0000259" key="1">
    <source>
        <dbReference type="Pfam" id="PF08242"/>
    </source>
</evidence>
<protein>
    <recommendedName>
        <fullName evidence="1">Methyltransferase type 12 domain-containing protein</fullName>
    </recommendedName>
</protein>
<dbReference type="SUPFAM" id="SSF53335">
    <property type="entry name" value="S-adenosyl-L-methionine-dependent methyltransferases"/>
    <property type="match status" value="1"/>
</dbReference>
<proteinExistence type="predicted"/>
<comment type="caution">
    <text evidence="2">The sequence shown here is derived from an EMBL/GenBank/DDBJ whole genome shotgun (WGS) entry which is preliminary data.</text>
</comment>
<evidence type="ECO:0000313" key="3">
    <source>
        <dbReference type="Proteomes" id="UP000031278"/>
    </source>
</evidence>
<reference evidence="2 3" key="1">
    <citation type="submission" date="2014-12" db="EMBL/GenBank/DDBJ databases">
        <title>Genome sequencing of Photobacterium gaetbulicola AD005a.</title>
        <authorList>
            <person name="Adrian T.G.S."/>
            <person name="Chan K.G."/>
        </authorList>
    </citation>
    <scope>NUCLEOTIDE SEQUENCE [LARGE SCALE GENOMIC DNA]</scope>
    <source>
        <strain evidence="2 3">AD005a</strain>
    </source>
</reference>
<dbReference type="Proteomes" id="UP000031278">
    <property type="component" value="Unassembled WGS sequence"/>
</dbReference>
<dbReference type="EMBL" id="JWLZ01000135">
    <property type="protein sequence ID" value="KHT63999.1"/>
    <property type="molecule type" value="Genomic_DNA"/>
</dbReference>
<dbReference type="AlphaFoldDB" id="A0A0B9G5U4"/>
<sequence>MLSKNKSKENLTNYIDAMSGVETITAHLIAHAFKLLGVCEDKDVDYLSLPVIDSKKDLFLACISILEKEGLLLTENAEGCYRFRAGSIMSMKALAEFKAGLTERCPAIEGHIALLLQCAKSLSSVIAGKVDGLQVLFPQGSSDWVAATYQGNALQDDLSEEVARQVIVALGKQTAPDYVPKALEIGAGTCATTRRVMKAMALSGVSAELHVTDIALALVNDAERSLAEPYPFASFMVLDIEDPDCDKLAAIGQYDVIYAANVLHATSSIRPVINNIVKLLRPGGVVIINELTAFSIFATVTFGLTDGWWLFKDDKRIEYSPLISSNVWEELLREAGFNEVYHYFPESEQGNYTRQSVISSHLDGNR</sequence>
<accession>A0A0B9G5U4</accession>
<feature type="domain" description="Methyltransferase type 12" evidence="1">
    <location>
        <begin position="183"/>
        <end position="286"/>
    </location>
</feature>
<dbReference type="CDD" id="cd02440">
    <property type="entry name" value="AdoMet_MTases"/>
    <property type="match status" value="1"/>
</dbReference>
<dbReference type="RefSeq" id="WP_039460728.1">
    <property type="nucleotide sequence ID" value="NZ_JWLZ01000135.1"/>
</dbReference>
<dbReference type="PANTHER" id="PTHR43861">
    <property type="entry name" value="TRANS-ACONITATE 2-METHYLTRANSFERASE-RELATED"/>
    <property type="match status" value="1"/>
</dbReference>